<comment type="caution">
    <text evidence="5">The sequence shown here is derived from an EMBL/GenBank/DDBJ whole genome shotgun (WGS) entry which is preliminary data.</text>
</comment>
<protein>
    <recommendedName>
        <fullName evidence="4">Ig-like domain-containing protein</fullName>
    </recommendedName>
</protein>
<evidence type="ECO:0000256" key="3">
    <source>
        <dbReference type="SAM" id="SignalP"/>
    </source>
</evidence>
<keyword evidence="1 3" id="KW-0732">Signal</keyword>
<evidence type="ECO:0000313" key="5">
    <source>
        <dbReference type="EMBL" id="CAH3046563.1"/>
    </source>
</evidence>
<gene>
    <name evidence="5" type="ORF">PMEA_00033321</name>
</gene>
<dbReference type="InterPro" id="IPR057774">
    <property type="entry name" value="D8C_UMOD/GP2/OIT3-like"/>
</dbReference>
<evidence type="ECO:0000259" key="4">
    <source>
        <dbReference type="PROSITE" id="PS50835"/>
    </source>
</evidence>
<feature type="chain" id="PRO_5043717788" description="Ig-like domain-containing protein" evidence="3">
    <location>
        <begin position="19"/>
        <end position="304"/>
    </location>
</feature>
<organism evidence="5 6">
    <name type="scientific">Pocillopora meandrina</name>
    <dbReference type="NCBI Taxonomy" id="46732"/>
    <lineage>
        <taxon>Eukaryota</taxon>
        <taxon>Metazoa</taxon>
        <taxon>Cnidaria</taxon>
        <taxon>Anthozoa</taxon>
        <taxon>Hexacorallia</taxon>
        <taxon>Scleractinia</taxon>
        <taxon>Astrocoeniina</taxon>
        <taxon>Pocilloporidae</taxon>
        <taxon>Pocillopora</taxon>
    </lineage>
</organism>
<dbReference type="Proteomes" id="UP001159428">
    <property type="component" value="Unassembled WGS sequence"/>
</dbReference>
<evidence type="ECO:0000313" key="6">
    <source>
        <dbReference type="Proteomes" id="UP001159428"/>
    </source>
</evidence>
<dbReference type="AlphaFoldDB" id="A0AAU9W980"/>
<reference evidence="5 6" key="1">
    <citation type="submission" date="2022-05" db="EMBL/GenBank/DDBJ databases">
        <authorList>
            <consortium name="Genoscope - CEA"/>
            <person name="William W."/>
        </authorList>
    </citation>
    <scope>NUCLEOTIDE SEQUENCE [LARGE SCALE GENOMIC DNA]</scope>
</reference>
<feature type="signal peptide" evidence="3">
    <location>
        <begin position="1"/>
        <end position="18"/>
    </location>
</feature>
<sequence length="304" mass="33153">MIRCIVTVALLTSAACLAQVDCNDGSCCSTYIEINDPRRSIKAIWEPGQDPICDRGLGWGWYRFTSFTGGKMPEKKVSPNRCGTQAPIWLDGVHPTAIGENVVRRACVNVLDLSNGCFTSFDINITKCADDVFVYYLRPPWYCAVGYCAGFGEPCPYGKEGKPPDCHDLPQEFSSDDLDDPEIAVADGEEIAVTLVCKVNILNGIANWKNVTYRIEWFAEGNLLKTETFCGNIPIGGQNPSPCPDATLISQLSGEDYTIGSWISCNVSAMFTTSPKNVWSPSKAGTILCSHTGESNYHTTASKL</sequence>
<proteinExistence type="predicted"/>
<evidence type="ECO:0000256" key="2">
    <source>
        <dbReference type="ARBA" id="ARBA00023157"/>
    </source>
</evidence>
<feature type="domain" description="Ig-like" evidence="4">
    <location>
        <begin position="170"/>
        <end position="304"/>
    </location>
</feature>
<dbReference type="InterPro" id="IPR007110">
    <property type="entry name" value="Ig-like_dom"/>
</dbReference>
<keyword evidence="6" id="KW-1185">Reference proteome</keyword>
<dbReference type="PROSITE" id="PS51257">
    <property type="entry name" value="PROKAR_LIPOPROTEIN"/>
    <property type="match status" value="1"/>
</dbReference>
<accession>A0AAU9W980</accession>
<keyword evidence="2" id="KW-1015">Disulfide bond</keyword>
<evidence type="ECO:0000256" key="1">
    <source>
        <dbReference type="ARBA" id="ARBA00022729"/>
    </source>
</evidence>
<dbReference type="EMBL" id="CALNXJ010000008">
    <property type="protein sequence ID" value="CAH3046563.1"/>
    <property type="molecule type" value="Genomic_DNA"/>
</dbReference>
<dbReference type="Pfam" id="PF23283">
    <property type="entry name" value="D8C_UMOD"/>
    <property type="match status" value="1"/>
</dbReference>
<dbReference type="PROSITE" id="PS50835">
    <property type="entry name" value="IG_LIKE"/>
    <property type="match status" value="1"/>
</dbReference>
<name>A0AAU9W980_9CNID</name>